<evidence type="ECO:0000313" key="2">
    <source>
        <dbReference type="Proteomes" id="UP000187209"/>
    </source>
</evidence>
<reference evidence="1 2" key="1">
    <citation type="submission" date="2016-11" db="EMBL/GenBank/DDBJ databases">
        <title>The macronuclear genome of Stentor coeruleus: a giant cell with tiny introns.</title>
        <authorList>
            <person name="Slabodnick M."/>
            <person name="Ruby J.G."/>
            <person name="Reiff S.B."/>
            <person name="Swart E.C."/>
            <person name="Gosai S."/>
            <person name="Prabakaran S."/>
            <person name="Witkowska E."/>
            <person name="Larue G.E."/>
            <person name="Fisher S."/>
            <person name="Freeman R.M."/>
            <person name="Gunawardena J."/>
            <person name="Chu W."/>
            <person name="Stover N.A."/>
            <person name="Gregory B.D."/>
            <person name="Nowacki M."/>
            <person name="Derisi J."/>
            <person name="Roy S.W."/>
            <person name="Marshall W.F."/>
            <person name="Sood P."/>
        </authorList>
    </citation>
    <scope>NUCLEOTIDE SEQUENCE [LARGE SCALE GENOMIC DNA]</scope>
    <source>
        <strain evidence="1">WM001</strain>
    </source>
</reference>
<name>A0A1R2CMF5_9CILI</name>
<dbReference type="AlphaFoldDB" id="A0A1R2CMF5"/>
<keyword evidence="2" id="KW-1185">Reference proteome</keyword>
<proteinExistence type="predicted"/>
<accession>A0A1R2CMF5</accession>
<comment type="caution">
    <text evidence="1">The sequence shown here is derived from an EMBL/GenBank/DDBJ whole genome shotgun (WGS) entry which is preliminary data.</text>
</comment>
<sequence length="161" mass="18657">MESGLKRKNIDESCDSKKRYMESLGSIDESPRILKGIKSCKGKILKAVPQTLFKGFFGKENMQKRSLFAIKNKKGFSKTSIKKIFDRKFDSEKKHISDNQSELDDKENSFCVSDMYCKTMQKNDKEVMFIEKNMNIDKILEISSDYSSQYSKDDLIPISLF</sequence>
<gene>
    <name evidence="1" type="ORF">SteCoe_7567</name>
</gene>
<organism evidence="1 2">
    <name type="scientific">Stentor coeruleus</name>
    <dbReference type="NCBI Taxonomy" id="5963"/>
    <lineage>
        <taxon>Eukaryota</taxon>
        <taxon>Sar</taxon>
        <taxon>Alveolata</taxon>
        <taxon>Ciliophora</taxon>
        <taxon>Postciliodesmatophora</taxon>
        <taxon>Heterotrichea</taxon>
        <taxon>Heterotrichida</taxon>
        <taxon>Stentoridae</taxon>
        <taxon>Stentor</taxon>
    </lineage>
</organism>
<protein>
    <submittedName>
        <fullName evidence="1">Uncharacterized protein</fullName>
    </submittedName>
</protein>
<dbReference type="EMBL" id="MPUH01000109">
    <property type="protein sequence ID" value="OMJ90171.1"/>
    <property type="molecule type" value="Genomic_DNA"/>
</dbReference>
<evidence type="ECO:0000313" key="1">
    <source>
        <dbReference type="EMBL" id="OMJ90171.1"/>
    </source>
</evidence>
<dbReference type="Proteomes" id="UP000187209">
    <property type="component" value="Unassembled WGS sequence"/>
</dbReference>